<dbReference type="OrthoDB" id="508139at2759"/>
<reference evidence="1" key="1">
    <citation type="submission" date="2020-03" db="EMBL/GenBank/DDBJ databases">
        <title>Draft Genome Sequence of Cylindrodendrum hubeiense.</title>
        <authorList>
            <person name="Buettner E."/>
            <person name="Kellner H."/>
        </authorList>
    </citation>
    <scope>NUCLEOTIDE SEQUENCE</scope>
    <source>
        <strain evidence="1">IHI 201604</strain>
    </source>
</reference>
<organism evidence="1 2">
    <name type="scientific">Cylindrodendrum hubeiense</name>
    <dbReference type="NCBI Taxonomy" id="595255"/>
    <lineage>
        <taxon>Eukaryota</taxon>
        <taxon>Fungi</taxon>
        <taxon>Dikarya</taxon>
        <taxon>Ascomycota</taxon>
        <taxon>Pezizomycotina</taxon>
        <taxon>Sordariomycetes</taxon>
        <taxon>Hypocreomycetidae</taxon>
        <taxon>Hypocreales</taxon>
        <taxon>Nectriaceae</taxon>
        <taxon>Cylindrodendrum</taxon>
    </lineage>
</organism>
<evidence type="ECO:0000313" key="1">
    <source>
        <dbReference type="EMBL" id="KAF7558111.1"/>
    </source>
</evidence>
<proteinExistence type="predicted"/>
<keyword evidence="2" id="KW-1185">Reference proteome</keyword>
<dbReference type="InterPro" id="IPR036770">
    <property type="entry name" value="Ankyrin_rpt-contain_sf"/>
</dbReference>
<sequence>MVLSVEVTSRVGVSDDDIQFGSCREWLTPISASATIHSDKSKPPVQVGKALGFIIRRSAIQPDFHETMTIRHKGIMNFSLDLFDRYGRLKEEIRQHTLRKGSGVWKEELDNGNLVLIEEVEVEEEYRRKRIGSKLVMHIVVKAMMPPNRVSYAFAAAEAHCSDVGGAHHTKDEGVVSLFRSLRFRRVGLTKWFAWARNKEHPSRHLARDEDPDPMLEIDDMIDSDSDAEEIQCNEDLTQTRMRTSELDACWVDVSPKPKPAITSRNRPLHYAVKTLPDKDALVFLQSHTRGGIWEELPLDALDGRGDTILHVAAKACKPVCVAWLLRQPLVPPPLQADNYAGYTPLEALQAQLEVRRTRISYGPSRTQLVSDYFDGFDEDSVTCLLLLQGVNDPSPEQRMRAKFGCTCNQCLDGFLSPRMLMKLSDQAQMHHGLLTKATLSGDEDWYIEFQDLLEYLPESLRSRVRVDKVLQRAFVSLMGAVAECVSKGKVPRKAAVVEYLQATEEWEQIESCYFKQGGTVAAMLSIVFNQAKTMDPEVGGAIINAEPEAYYRSKPLCRNDLEFGFVRRHCAEDATPPPP</sequence>
<protein>
    <submittedName>
        <fullName evidence="1">Uncharacterized protein</fullName>
    </submittedName>
</protein>
<accession>A0A9P5HHD4</accession>
<name>A0A9P5HHD4_9HYPO</name>
<dbReference type="AlphaFoldDB" id="A0A9P5HHD4"/>
<dbReference type="Proteomes" id="UP000722485">
    <property type="component" value="Unassembled WGS sequence"/>
</dbReference>
<evidence type="ECO:0000313" key="2">
    <source>
        <dbReference type="Proteomes" id="UP000722485"/>
    </source>
</evidence>
<dbReference type="EMBL" id="JAANBB010000001">
    <property type="protein sequence ID" value="KAF7558111.1"/>
    <property type="molecule type" value="Genomic_DNA"/>
</dbReference>
<comment type="caution">
    <text evidence="1">The sequence shown here is derived from an EMBL/GenBank/DDBJ whole genome shotgun (WGS) entry which is preliminary data.</text>
</comment>
<dbReference type="Gene3D" id="1.25.40.20">
    <property type="entry name" value="Ankyrin repeat-containing domain"/>
    <property type="match status" value="1"/>
</dbReference>
<gene>
    <name evidence="1" type="ORF">G7Z17_g81</name>
</gene>